<comment type="caution">
    <text evidence="1">The sequence shown here is derived from an EMBL/GenBank/DDBJ whole genome shotgun (WGS) entry which is preliminary data.</text>
</comment>
<sequence>MENKEEIKSKLRDWMTSTNQLTKARDPGFTLSDISFAWRIQFGVKMTDKWVEKSLYGRVKTHTES</sequence>
<gene>
    <name evidence="1" type="ORF">A2Z67_04025</name>
</gene>
<dbReference type="Proteomes" id="UP000176939">
    <property type="component" value="Unassembled WGS sequence"/>
</dbReference>
<dbReference type="EMBL" id="MGFQ01000010">
    <property type="protein sequence ID" value="OGM10449.1"/>
    <property type="molecule type" value="Genomic_DNA"/>
</dbReference>
<evidence type="ECO:0000313" key="2">
    <source>
        <dbReference type="Proteomes" id="UP000176939"/>
    </source>
</evidence>
<dbReference type="AlphaFoldDB" id="A0A1F7X6W8"/>
<organism evidence="1 2">
    <name type="scientific">Candidatus Woesebacteria bacterium RBG_13_36_22</name>
    <dbReference type="NCBI Taxonomy" id="1802478"/>
    <lineage>
        <taxon>Bacteria</taxon>
        <taxon>Candidatus Woeseibacteriota</taxon>
    </lineage>
</organism>
<accession>A0A1F7X6W8</accession>
<name>A0A1F7X6W8_9BACT</name>
<reference evidence="1 2" key="1">
    <citation type="journal article" date="2016" name="Nat. Commun.">
        <title>Thousands of microbial genomes shed light on interconnected biogeochemical processes in an aquifer system.</title>
        <authorList>
            <person name="Anantharaman K."/>
            <person name="Brown C.T."/>
            <person name="Hug L.A."/>
            <person name="Sharon I."/>
            <person name="Castelle C.J."/>
            <person name="Probst A.J."/>
            <person name="Thomas B.C."/>
            <person name="Singh A."/>
            <person name="Wilkins M.J."/>
            <person name="Karaoz U."/>
            <person name="Brodie E.L."/>
            <person name="Williams K.H."/>
            <person name="Hubbard S.S."/>
            <person name="Banfield J.F."/>
        </authorList>
    </citation>
    <scope>NUCLEOTIDE SEQUENCE [LARGE SCALE GENOMIC DNA]</scope>
</reference>
<evidence type="ECO:0000313" key="1">
    <source>
        <dbReference type="EMBL" id="OGM10449.1"/>
    </source>
</evidence>
<protein>
    <submittedName>
        <fullName evidence="1">Uncharacterized protein</fullName>
    </submittedName>
</protein>
<proteinExistence type="predicted"/>